<evidence type="ECO:0000313" key="2">
    <source>
        <dbReference type="Proteomes" id="UP001500897"/>
    </source>
</evidence>
<dbReference type="RefSeq" id="WP_380272754.1">
    <property type="nucleotide sequence ID" value="NZ_JBHTGA010000001.1"/>
</dbReference>
<keyword evidence="2" id="KW-1185">Reference proteome</keyword>
<dbReference type="Proteomes" id="UP001500897">
    <property type="component" value="Unassembled WGS sequence"/>
</dbReference>
<proteinExistence type="predicted"/>
<dbReference type="EMBL" id="BAAANS010000005">
    <property type="protein sequence ID" value="GAA2089227.1"/>
    <property type="molecule type" value="Genomic_DNA"/>
</dbReference>
<sequence>MMQDMDVEDPVAVVARLREEHQNEPWDRRWNDLEVAGVDLVSLDTRLGGCTYTWVANGGSLHERGLATVGLILGQLETILPELTEDDSPRVWHRLHLMAQLIMAHNTPPAEASS</sequence>
<organism evidence="1 2">
    <name type="scientific">Kitasatospora saccharophila</name>
    <dbReference type="NCBI Taxonomy" id="407973"/>
    <lineage>
        <taxon>Bacteria</taxon>
        <taxon>Bacillati</taxon>
        <taxon>Actinomycetota</taxon>
        <taxon>Actinomycetes</taxon>
        <taxon>Kitasatosporales</taxon>
        <taxon>Streptomycetaceae</taxon>
        <taxon>Kitasatospora</taxon>
    </lineage>
</organism>
<reference evidence="1 2" key="1">
    <citation type="journal article" date="2019" name="Int. J. Syst. Evol. Microbiol.">
        <title>The Global Catalogue of Microorganisms (GCM) 10K type strain sequencing project: providing services to taxonomists for standard genome sequencing and annotation.</title>
        <authorList>
            <consortium name="The Broad Institute Genomics Platform"/>
            <consortium name="The Broad Institute Genome Sequencing Center for Infectious Disease"/>
            <person name="Wu L."/>
            <person name="Ma J."/>
        </authorList>
    </citation>
    <scope>NUCLEOTIDE SEQUENCE [LARGE SCALE GENOMIC DNA]</scope>
    <source>
        <strain evidence="1 2">JCM 14559</strain>
    </source>
</reference>
<accession>A0ABN2WCI9</accession>
<comment type="caution">
    <text evidence="1">The sequence shown here is derived from an EMBL/GenBank/DDBJ whole genome shotgun (WGS) entry which is preliminary data.</text>
</comment>
<name>A0ABN2WCI9_9ACTN</name>
<protein>
    <submittedName>
        <fullName evidence="1">Uncharacterized protein</fullName>
    </submittedName>
</protein>
<gene>
    <name evidence="1" type="ORF">GCM10009759_11960</name>
</gene>
<evidence type="ECO:0000313" key="1">
    <source>
        <dbReference type="EMBL" id="GAA2089227.1"/>
    </source>
</evidence>